<dbReference type="AlphaFoldDB" id="A0AAE1AS32"/>
<reference evidence="1" key="1">
    <citation type="journal article" date="2023" name="G3 (Bethesda)">
        <title>A reference genome for the long-term kleptoplast-retaining sea slug Elysia crispata morphotype clarki.</title>
        <authorList>
            <person name="Eastman K.E."/>
            <person name="Pendleton A.L."/>
            <person name="Shaikh M.A."/>
            <person name="Suttiyut T."/>
            <person name="Ogas R."/>
            <person name="Tomko P."/>
            <person name="Gavelis G."/>
            <person name="Widhalm J.R."/>
            <person name="Wisecaver J.H."/>
        </authorList>
    </citation>
    <scope>NUCLEOTIDE SEQUENCE</scope>
    <source>
        <strain evidence="1">ECLA1</strain>
    </source>
</reference>
<organism evidence="1 2">
    <name type="scientific">Elysia crispata</name>
    <name type="common">lettuce slug</name>
    <dbReference type="NCBI Taxonomy" id="231223"/>
    <lineage>
        <taxon>Eukaryota</taxon>
        <taxon>Metazoa</taxon>
        <taxon>Spiralia</taxon>
        <taxon>Lophotrochozoa</taxon>
        <taxon>Mollusca</taxon>
        <taxon>Gastropoda</taxon>
        <taxon>Heterobranchia</taxon>
        <taxon>Euthyneura</taxon>
        <taxon>Panpulmonata</taxon>
        <taxon>Sacoglossa</taxon>
        <taxon>Placobranchoidea</taxon>
        <taxon>Plakobranchidae</taxon>
        <taxon>Elysia</taxon>
    </lineage>
</organism>
<gene>
    <name evidence="1" type="ORF">RRG08_060676</name>
</gene>
<dbReference type="Proteomes" id="UP001283361">
    <property type="component" value="Unassembled WGS sequence"/>
</dbReference>
<accession>A0AAE1AS32</accession>
<evidence type="ECO:0000313" key="2">
    <source>
        <dbReference type="Proteomes" id="UP001283361"/>
    </source>
</evidence>
<name>A0AAE1AS32_9GAST</name>
<dbReference type="EMBL" id="JAWDGP010001304">
    <property type="protein sequence ID" value="KAK3792984.1"/>
    <property type="molecule type" value="Genomic_DNA"/>
</dbReference>
<evidence type="ECO:0000313" key="1">
    <source>
        <dbReference type="EMBL" id="KAK3792984.1"/>
    </source>
</evidence>
<proteinExistence type="predicted"/>
<sequence>MLGRPAAPGLERKLSGADNPDCLSVDKHVQRRCTSLKGVKQALVKTITSFVSSFPRKGQVRQAPRVSLRTFRQNNSVQDHICTNATTCLASLVPIFGI</sequence>
<keyword evidence="2" id="KW-1185">Reference proteome</keyword>
<protein>
    <submittedName>
        <fullName evidence="1">Uncharacterized protein</fullName>
    </submittedName>
</protein>
<comment type="caution">
    <text evidence="1">The sequence shown here is derived from an EMBL/GenBank/DDBJ whole genome shotgun (WGS) entry which is preliminary data.</text>
</comment>